<dbReference type="Gene3D" id="3.40.50.2300">
    <property type="match status" value="1"/>
</dbReference>
<proteinExistence type="predicted"/>
<evidence type="ECO:0000259" key="2">
    <source>
        <dbReference type="SMART" id="SM00226"/>
    </source>
</evidence>
<dbReference type="InterPro" id="IPR036196">
    <property type="entry name" value="Ptyr_pPase_sf"/>
</dbReference>
<dbReference type="PANTHER" id="PTHR43428:SF1">
    <property type="entry name" value="ARSENATE REDUCTASE"/>
    <property type="match status" value="1"/>
</dbReference>
<dbReference type="SUPFAM" id="SSF52788">
    <property type="entry name" value="Phosphotyrosine protein phosphatases I"/>
    <property type="match status" value="1"/>
</dbReference>
<dbReference type="GO" id="GO:0046685">
    <property type="term" value="P:response to arsenic-containing substance"/>
    <property type="evidence" value="ECO:0007669"/>
    <property type="project" value="UniProtKB-KW"/>
</dbReference>
<evidence type="ECO:0000256" key="1">
    <source>
        <dbReference type="ARBA" id="ARBA00022849"/>
    </source>
</evidence>
<accession>A5YSF6</accession>
<dbReference type="PANTHER" id="PTHR43428">
    <property type="entry name" value="ARSENATE REDUCTASE"/>
    <property type="match status" value="1"/>
</dbReference>
<dbReference type="EMBL" id="EF583989">
    <property type="protein sequence ID" value="ABQ75913.1"/>
    <property type="molecule type" value="Genomic_DNA"/>
</dbReference>
<evidence type="ECO:0000313" key="3">
    <source>
        <dbReference type="EMBL" id="ABQ75913.1"/>
    </source>
</evidence>
<keyword evidence="1" id="KW-0059">Arsenical resistance</keyword>
<feature type="domain" description="Phosphotyrosine protein phosphatase I" evidence="2">
    <location>
        <begin position="26"/>
        <end position="156"/>
    </location>
</feature>
<dbReference type="AlphaFoldDB" id="A5YSF6"/>
<reference evidence="3" key="1">
    <citation type="journal article" date="2007" name="ISME J.">
        <title>Genomic plasticity in prokaryotes: the case of the square haloarchaeon.</title>
        <authorList>
            <person name="Cuadros-Orellana S."/>
            <person name="Martin-Cuadrado A.B."/>
            <person name="Legault B."/>
            <person name="D'Auria G."/>
            <person name="Zhaxybayeva O."/>
            <person name="Papke R.T."/>
            <person name="Rodriguez-Valera F."/>
        </authorList>
    </citation>
    <scope>NUCLEOTIDE SEQUENCE</scope>
</reference>
<organism evidence="3">
    <name type="scientific">uncultured haloarchaeon</name>
    <dbReference type="NCBI Taxonomy" id="160804"/>
    <lineage>
        <taxon>Archaea</taxon>
        <taxon>Methanobacteriati</taxon>
        <taxon>Methanobacteriota</taxon>
        <taxon>Stenosarchaea group</taxon>
        <taxon>Halobacteria</taxon>
        <taxon>Halobacteriales</taxon>
        <taxon>Halobacteriaceae</taxon>
        <taxon>environmental samples</taxon>
    </lineage>
</organism>
<dbReference type="InterPro" id="IPR023485">
    <property type="entry name" value="Ptyr_pPase"/>
</dbReference>
<protein>
    <submittedName>
        <fullName evidence="3">Probable arsenate reductase</fullName>
    </submittedName>
</protein>
<dbReference type="SMART" id="SM00226">
    <property type="entry name" value="LMWPc"/>
    <property type="match status" value="1"/>
</dbReference>
<sequence length="163" mass="17935">MGNIGHIQEVNLVTSLNSTVSANPMMRLGFICVQNAGRSQMSAAFAKRERGHRGLKDSVDIITGGTDPADSVHEEVMTVMDEVDIDLSGQTPREVSTTELESCDIVATMGCSTLDIDDAKADIRDWSLDDPHNKTIEEVRAIRDEIENRVKTLFDQAETQITQ</sequence>
<name>A5YSF6_9EURY</name>
<dbReference type="Pfam" id="PF01451">
    <property type="entry name" value="LMWPc"/>
    <property type="match status" value="1"/>
</dbReference>